<feature type="compositionally biased region" description="Basic and acidic residues" evidence="2">
    <location>
        <begin position="197"/>
        <end position="231"/>
    </location>
</feature>
<evidence type="ECO:0000256" key="2">
    <source>
        <dbReference type="SAM" id="MobiDB-lite"/>
    </source>
</evidence>
<evidence type="ECO:0000313" key="4">
    <source>
        <dbReference type="Proteomes" id="UP000095200"/>
    </source>
</evidence>
<name>A0A194AG53_9BACT</name>
<feature type="region of interest" description="Disordered" evidence="2">
    <location>
        <begin position="16"/>
        <end position="36"/>
    </location>
</feature>
<keyword evidence="1" id="KW-0175">Coiled coil</keyword>
<sequence length="605" mass="67251">MGAHDNEEIIELTDVIDDAAFSPSSSKPTQDFPLEQAIDPKDLEDEFEQLLRDAPDDRSSDAETTVDDDLDIESLFEEMEQGDTSSSNRQDDPHVLEQKDDAGAALSPASDPDMDDLEDLFASLDDDASSKTSSSSQPDISVQDQDMDELLTNSEPSLQPDNAPLDEGIDEAKTPATDSGTDDLFQDQTPGESEQAPAEHADVQELQKDPLDVPATDHDRDAAESLVDTHGDAAMAPVTDDPMPADAPASIQKDEPSPDLSPALSADKALLESLQERVASLEAQTQTPPQPDLFAQLAAFFQESAQGRELLEDIAGKVTSRMEATTKQLVEEKLDMLDVPSSEEINAAVREEIRASVAENLPTPPDTKELVREIRQDLQQRVQDGMDEWETQRMELRTDLDAIKQAVSQTEPLDKAALIRDIREDLQRRVQEGMDQWEAQRMALQETVDTLQANQSSQPLDRQTLVQEIRQDLQQRVQEGMDAWEAERVALRTELEDLRQTVSQTEPLDRQALIRDIREELQRTVQEGMDQWEVQKSALSREMDDLRQTVASADVQAQIKTITSTMVAREELQAVKEELMAALSREIPKAAAQIIREEIAALMNP</sequence>
<dbReference type="AlphaFoldDB" id="A0A194AG53"/>
<accession>A0A194AG53</accession>
<feature type="coiled-coil region" evidence="1">
    <location>
        <begin position="529"/>
        <end position="556"/>
    </location>
</feature>
<feature type="compositionally biased region" description="Basic and acidic residues" evidence="2">
    <location>
        <begin position="50"/>
        <end position="61"/>
    </location>
</feature>
<reference evidence="4" key="1">
    <citation type="submission" date="2016-06" db="EMBL/GenBank/DDBJ databases">
        <title>Draft genome sequence of Desulfoplanes formicivorans strain Pf12B.</title>
        <authorList>
            <person name="Watanabe M."/>
            <person name="Kojima H."/>
            <person name="Fukui M."/>
        </authorList>
    </citation>
    <scope>NUCLEOTIDE SEQUENCE [LARGE SCALE GENOMIC DNA]</scope>
    <source>
        <strain evidence="4">Pf12B</strain>
    </source>
</reference>
<dbReference type="EMBL" id="BDFE01000015">
    <property type="protein sequence ID" value="GAU08303.1"/>
    <property type="molecule type" value="Genomic_DNA"/>
</dbReference>
<feature type="compositionally biased region" description="Acidic residues" evidence="2">
    <location>
        <begin position="112"/>
        <end position="127"/>
    </location>
</feature>
<comment type="caution">
    <text evidence="3">The sequence shown here is derived from an EMBL/GenBank/DDBJ whole genome shotgun (WGS) entry which is preliminary data.</text>
</comment>
<feature type="compositionally biased region" description="Polar residues" evidence="2">
    <location>
        <begin position="151"/>
        <end position="160"/>
    </location>
</feature>
<protein>
    <submittedName>
        <fullName evidence="3">Uncharacterized protein</fullName>
    </submittedName>
</protein>
<feature type="region of interest" description="Disordered" evidence="2">
    <location>
        <begin position="50"/>
        <end position="267"/>
    </location>
</feature>
<dbReference type="STRING" id="1592317.DPF_1009"/>
<evidence type="ECO:0000256" key="1">
    <source>
        <dbReference type="SAM" id="Coils"/>
    </source>
</evidence>
<keyword evidence="4" id="KW-1185">Reference proteome</keyword>
<proteinExistence type="predicted"/>
<feature type="compositionally biased region" description="Low complexity" evidence="2">
    <location>
        <begin position="130"/>
        <end position="141"/>
    </location>
</feature>
<feature type="compositionally biased region" description="Acidic residues" evidence="2">
    <location>
        <begin position="64"/>
        <end position="81"/>
    </location>
</feature>
<gene>
    <name evidence="3" type="ORF">DPF_1009</name>
</gene>
<organism evidence="3 4">
    <name type="scientific">Desulfoplanes formicivorans</name>
    <dbReference type="NCBI Taxonomy" id="1592317"/>
    <lineage>
        <taxon>Bacteria</taxon>
        <taxon>Pseudomonadati</taxon>
        <taxon>Thermodesulfobacteriota</taxon>
        <taxon>Desulfovibrionia</taxon>
        <taxon>Desulfovibrionales</taxon>
        <taxon>Desulfoplanaceae</taxon>
        <taxon>Desulfoplanes</taxon>
    </lineage>
</organism>
<dbReference type="Proteomes" id="UP000095200">
    <property type="component" value="Unassembled WGS sequence"/>
</dbReference>
<feature type="compositionally biased region" description="Basic and acidic residues" evidence="2">
    <location>
        <begin position="89"/>
        <end position="102"/>
    </location>
</feature>
<evidence type="ECO:0000313" key="3">
    <source>
        <dbReference type="EMBL" id="GAU08303.1"/>
    </source>
</evidence>
<dbReference type="RefSeq" id="WP_069857800.1">
    <property type="nucleotide sequence ID" value="NZ_BDFE01000015.1"/>
</dbReference>